<dbReference type="EMBL" id="QKYT01000015">
    <property type="protein sequence ID" value="RIA98488.1"/>
    <property type="molecule type" value="Genomic_DNA"/>
</dbReference>
<keyword evidence="3" id="KW-1185">Reference proteome</keyword>
<accession>A0A397TKJ6</accession>
<feature type="transmembrane region" description="Helical" evidence="1">
    <location>
        <begin position="35"/>
        <end position="56"/>
    </location>
</feature>
<feature type="transmembrane region" description="Helical" evidence="1">
    <location>
        <begin position="139"/>
        <end position="158"/>
    </location>
</feature>
<dbReference type="OrthoDB" id="3256745at2759"/>
<sequence length="162" mass="18184">MVPILMTIVVAIISIKTNAIHPFALACDIRNPTWVRLIGYSGFDFILTFVGVYFSVRASYELFKHLDQFKSQITETSSNNKNDTPNLQVYSVTKAAAIRMVLFSIGFALINISATVQSIYLIMKGKDDKFYGGLRGPDFAVAFTGIIIYLIFGLPRMFTKYD</sequence>
<evidence type="ECO:0000256" key="1">
    <source>
        <dbReference type="SAM" id="Phobius"/>
    </source>
</evidence>
<evidence type="ECO:0000313" key="3">
    <source>
        <dbReference type="Proteomes" id="UP000265703"/>
    </source>
</evidence>
<keyword evidence="1" id="KW-0472">Membrane</keyword>
<keyword evidence="1" id="KW-1133">Transmembrane helix</keyword>
<reference evidence="2 3" key="1">
    <citation type="submission" date="2018-06" db="EMBL/GenBank/DDBJ databases">
        <title>Comparative genomics reveals the genomic features of Rhizophagus irregularis, R. cerebriforme, R. diaphanum and Gigaspora rosea, and their symbiotic lifestyle signature.</title>
        <authorList>
            <person name="Morin E."/>
            <person name="San Clemente H."/>
            <person name="Chen E.C.H."/>
            <person name="De La Providencia I."/>
            <person name="Hainaut M."/>
            <person name="Kuo A."/>
            <person name="Kohler A."/>
            <person name="Murat C."/>
            <person name="Tang N."/>
            <person name="Roy S."/>
            <person name="Loubradou J."/>
            <person name="Henrissat B."/>
            <person name="Grigoriev I.V."/>
            <person name="Corradi N."/>
            <person name="Roux C."/>
            <person name="Martin F.M."/>
        </authorList>
    </citation>
    <scope>NUCLEOTIDE SEQUENCE [LARGE SCALE GENOMIC DNA]</scope>
    <source>
        <strain evidence="2 3">DAOM 227022</strain>
    </source>
</reference>
<organism evidence="2 3">
    <name type="scientific">Glomus cerebriforme</name>
    <dbReference type="NCBI Taxonomy" id="658196"/>
    <lineage>
        <taxon>Eukaryota</taxon>
        <taxon>Fungi</taxon>
        <taxon>Fungi incertae sedis</taxon>
        <taxon>Mucoromycota</taxon>
        <taxon>Glomeromycotina</taxon>
        <taxon>Glomeromycetes</taxon>
        <taxon>Glomerales</taxon>
        <taxon>Glomeraceae</taxon>
        <taxon>Glomus</taxon>
    </lineage>
</organism>
<comment type="caution">
    <text evidence="2">The sequence shown here is derived from an EMBL/GenBank/DDBJ whole genome shotgun (WGS) entry which is preliminary data.</text>
</comment>
<feature type="transmembrane region" description="Helical" evidence="1">
    <location>
        <begin position="100"/>
        <end position="123"/>
    </location>
</feature>
<proteinExistence type="predicted"/>
<dbReference type="AlphaFoldDB" id="A0A397TKJ6"/>
<dbReference type="Proteomes" id="UP000265703">
    <property type="component" value="Unassembled WGS sequence"/>
</dbReference>
<evidence type="ECO:0000313" key="2">
    <source>
        <dbReference type="EMBL" id="RIA98488.1"/>
    </source>
</evidence>
<keyword evidence="1" id="KW-0812">Transmembrane</keyword>
<name>A0A397TKJ6_9GLOM</name>
<protein>
    <submittedName>
        <fullName evidence="2">Uncharacterized protein</fullName>
    </submittedName>
</protein>
<gene>
    <name evidence="2" type="ORF">C1645_812754</name>
</gene>